<feature type="DNA-binding region" description="HMG box" evidence="2">
    <location>
        <begin position="171"/>
        <end position="239"/>
    </location>
</feature>
<dbReference type="STRING" id="105984.A0A427XUN3"/>
<dbReference type="SUPFAM" id="SSF47095">
    <property type="entry name" value="HMG-box"/>
    <property type="match status" value="1"/>
</dbReference>
<dbReference type="GO" id="GO:0005634">
    <property type="term" value="C:nucleus"/>
    <property type="evidence" value="ECO:0007669"/>
    <property type="project" value="UniProtKB-UniRule"/>
</dbReference>
<feature type="region of interest" description="Disordered" evidence="3">
    <location>
        <begin position="70"/>
        <end position="106"/>
    </location>
</feature>
<evidence type="ECO:0000313" key="5">
    <source>
        <dbReference type="EMBL" id="RSH82507.1"/>
    </source>
</evidence>
<evidence type="ECO:0000256" key="2">
    <source>
        <dbReference type="PROSITE-ProRule" id="PRU00267"/>
    </source>
</evidence>
<reference evidence="5 6" key="1">
    <citation type="submission" date="2018-11" db="EMBL/GenBank/DDBJ databases">
        <title>Genome sequence of Apiotrichum porosum DSM 27194.</title>
        <authorList>
            <person name="Aliyu H."/>
            <person name="Gorte O."/>
            <person name="Ochsenreither K."/>
        </authorList>
    </citation>
    <scope>NUCLEOTIDE SEQUENCE [LARGE SCALE GENOMIC DNA]</scope>
    <source>
        <strain evidence="5 6">DSM 27194</strain>
    </source>
</reference>
<sequence>MDKTVQYSSPSEYNGSVPAFTNYTMSTTAAAAVPPVSIPPLTPLSSHPELPINGSGEYFDQVRRKSLPYASDSSASSSYTSPPGYSDHSPSTSNATLNSAAPAVVRRTSTDRNAAATEYDLYSPLNGLPESESVVIPPLLPPSVQWPDNDFDDWDALPDLLRQDRKADYTPRRPMNIYFIYMRVRRPELALHNPNLSTGDLSKLLGKEWNSMTPDQKAPWNELAERLMRAFKKKFPDYQYERGGGKKQLKKRPRSLVLAPPPNTMLGARRASQPYHVRMVTDPHSPVWDPSQNAYIYKDYGHYQPTPQTAPPNMYAHPMPSPMSTPIGAPLSSPVYPGSGWPTHAMEVPHHPYATPMEQPQMAAYPFPAAYPSQQPGEQMGQYYAAPPMYTPPTEAPSPWDEYMVQ</sequence>
<dbReference type="PANTHER" id="PTHR10270">
    <property type="entry name" value="SOX TRANSCRIPTION FACTOR"/>
    <property type="match status" value="1"/>
</dbReference>
<dbReference type="InterPro" id="IPR036910">
    <property type="entry name" value="HMG_box_dom_sf"/>
</dbReference>
<dbReference type="GeneID" id="39592030"/>
<evidence type="ECO:0000259" key="4">
    <source>
        <dbReference type="PROSITE" id="PS50118"/>
    </source>
</evidence>
<dbReference type="Gene3D" id="1.10.30.10">
    <property type="entry name" value="High mobility group box domain"/>
    <property type="match status" value="1"/>
</dbReference>
<proteinExistence type="predicted"/>
<dbReference type="GO" id="GO:0001228">
    <property type="term" value="F:DNA-binding transcription activator activity, RNA polymerase II-specific"/>
    <property type="evidence" value="ECO:0007669"/>
    <property type="project" value="TreeGrafter"/>
</dbReference>
<accession>A0A427XUN3</accession>
<keyword evidence="6" id="KW-1185">Reference proteome</keyword>
<feature type="domain" description="HMG box" evidence="4">
    <location>
        <begin position="171"/>
        <end position="239"/>
    </location>
</feature>
<organism evidence="5 6">
    <name type="scientific">Apiotrichum porosum</name>
    <dbReference type="NCBI Taxonomy" id="105984"/>
    <lineage>
        <taxon>Eukaryota</taxon>
        <taxon>Fungi</taxon>
        <taxon>Dikarya</taxon>
        <taxon>Basidiomycota</taxon>
        <taxon>Agaricomycotina</taxon>
        <taxon>Tremellomycetes</taxon>
        <taxon>Trichosporonales</taxon>
        <taxon>Trichosporonaceae</taxon>
        <taxon>Apiotrichum</taxon>
    </lineage>
</organism>
<dbReference type="RefSeq" id="XP_028476739.1">
    <property type="nucleotide sequence ID" value="XM_028622846.1"/>
</dbReference>
<dbReference type="PANTHER" id="PTHR10270:SF317">
    <property type="entry name" value="TRANSCRIPTION FACTOR SOX-15-RELATED"/>
    <property type="match status" value="1"/>
</dbReference>
<keyword evidence="2" id="KW-0539">Nucleus</keyword>
<name>A0A427XUN3_9TREE</name>
<dbReference type="PROSITE" id="PS50118">
    <property type="entry name" value="HMG_BOX_2"/>
    <property type="match status" value="1"/>
</dbReference>
<gene>
    <name evidence="5" type="ORF">EHS24_007487</name>
</gene>
<keyword evidence="1 2" id="KW-0238">DNA-binding</keyword>
<dbReference type="AlphaFoldDB" id="A0A427XUN3"/>
<dbReference type="GO" id="GO:0030154">
    <property type="term" value="P:cell differentiation"/>
    <property type="evidence" value="ECO:0007669"/>
    <property type="project" value="TreeGrafter"/>
</dbReference>
<protein>
    <recommendedName>
        <fullName evidence="4">HMG box domain-containing protein</fullName>
    </recommendedName>
</protein>
<dbReference type="OrthoDB" id="1919336at2759"/>
<evidence type="ECO:0000256" key="1">
    <source>
        <dbReference type="ARBA" id="ARBA00023125"/>
    </source>
</evidence>
<evidence type="ECO:0000256" key="3">
    <source>
        <dbReference type="SAM" id="MobiDB-lite"/>
    </source>
</evidence>
<dbReference type="InterPro" id="IPR050140">
    <property type="entry name" value="SRY-related_HMG-box_TF-like"/>
</dbReference>
<dbReference type="EMBL" id="RSCE01000005">
    <property type="protein sequence ID" value="RSH82507.1"/>
    <property type="molecule type" value="Genomic_DNA"/>
</dbReference>
<dbReference type="GO" id="GO:0000978">
    <property type="term" value="F:RNA polymerase II cis-regulatory region sequence-specific DNA binding"/>
    <property type="evidence" value="ECO:0007669"/>
    <property type="project" value="TreeGrafter"/>
</dbReference>
<dbReference type="Pfam" id="PF00505">
    <property type="entry name" value="HMG_box"/>
    <property type="match status" value="1"/>
</dbReference>
<dbReference type="Proteomes" id="UP000279236">
    <property type="component" value="Unassembled WGS sequence"/>
</dbReference>
<evidence type="ECO:0000313" key="6">
    <source>
        <dbReference type="Proteomes" id="UP000279236"/>
    </source>
</evidence>
<feature type="compositionally biased region" description="Polar residues" evidence="3">
    <location>
        <begin position="88"/>
        <end position="99"/>
    </location>
</feature>
<comment type="caution">
    <text evidence="5">The sequence shown here is derived from an EMBL/GenBank/DDBJ whole genome shotgun (WGS) entry which is preliminary data.</text>
</comment>
<feature type="compositionally biased region" description="Low complexity" evidence="3">
    <location>
        <begin position="70"/>
        <end position="86"/>
    </location>
</feature>
<dbReference type="InterPro" id="IPR009071">
    <property type="entry name" value="HMG_box_dom"/>
</dbReference>
<dbReference type="SMART" id="SM00398">
    <property type="entry name" value="HMG"/>
    <property type="match status" value="1"/>
</dbReference>